<dbReference type="OrthoDB" id="4425034at2"/>
<evidence type="ECO:0000313" key="1">
    <source>
        <dbReference type="EMBL" id="AWB85028.1"/>
    </source>
</evidence>
<dbReference type="EMBL" id="CP026948">
    <property type="protein sequence ID" value="AWB85028.1"/>
    <property type="molecule type" value="Genomic_DNA"/>
</dbReference>
<dbReference type="KEGG" id="clia:C3E79_03885"/>
<proteinExistence type="predicted"/>
<name>A0A2S0WGW2_9CORY</name>
<keyword evidence="2" id="KW-1185">Reference proteome</keyword>
<accession>A0A2S0WGW2</accession>
<dbReference type="AlphaFoldDB" id="A0A2S0WGW2"/>
<dbReference type="Proteomes" id="UP000244754">
    <property type="component" value="Chromosome"/>
</dbReference>
<gene>
    <name evidence="1" type="ORF">C3E79_03885</name>
</gene>
<protein>
    <submittedName>
        <fullName evidence="1">Uncharacterized protein</fullName>
    </submittedName>
</protein>
<sequence length="87" mass="9696">MWVVAQAPPETPVGPEFGKASPVGLFILVVLGVVILGIGYAFHRRLSRFNRRRLFAEQHGIDPFDREAIDAAMEEAGLRDLSRTSYL</sequence>
<reference evidence="2" key="1">
    <citation type="submission" date="2018-01" db="EMBL/GenBank/DDBJ databases">
        <authorList>
            <person name="Li J."/>
        </authorList>
    </citation>
    <scope>NUCLEOTIDE SEQUENCE [LARGE SCALE GENOMIC DNA]</scope>
    <source>
        <strain evidence="2">2184</strain>
    </source>
</reference>
<dbReference type="RefSeq" id="WP_108405036.1">
    <property type="nucleotide sequence ID" value="NZ_CP026948.1"/>
</dbReference>
<organism evidence="1 2">
    <name type="scientific">Corynebacterium liangguodongii</name>
    <dbReference type="NCBI Taxonomy" id="2079535"/>
    <lineage>
        <taxon>Bacteria</taxon>
        <taxon>Bacillati</taxon>
        <taxon>Actinomycetota</taxon>
        <taxon>Actinomycetes</taxon>
        <taxon>Mycobacteriales</taxon>
        <taxon>Corynebacteriaceae</taxon>
        <taxon>Corynebacterium</taxon>
    </lineage>
</organism>
<evidence type="ECO:0000313" key="2">
    <source>
        <dbReference type="Proteomes" id="UP000244754"/>
    </source>
</evidence>